<dbReference type="Pfam" id="PF00877">
    <property type="entry name" value="NLPC_P60"/>
    <property type="match status" value="1"/>
</dbReference>
<evidence type="ECO:0000259" key="9">
    <source>
        <dbReference type="Pfam" id="PF14464"/>
    </source>
</evidence>
<name>A0A1T0CPI3_9GAMM</name>
<keyword evidence="6" id="KW-0862">Zinc</keyword>
<evidence type="ECO:0000313" key="11">
    <source>
        <dbReference type="Proteomes" id="UP000189800"/>
    </source>
</evidence>
<dbReference type="SUPFAM" id="SSF102712">
    <property type="entry name" value="JAB1/MPN domain"/>
    <property type="match status" value="1"/>
</dbReference>
<gene>
    <name evidence="10" type="ORF">B0680_05445</name>
</gene>
<organism evidence="10 11">
    <name type="scientific">Moraxella pluranimalium</name>
    <dbReference type="NCBI Taxonomy" id="470453"/>
    <lineage>
        <taxon>Bacteria</taxon>
        <taxon>Pseudomonadati</taxon>
        <taxon>Pseudomonadota</taxon>
        <taxon>Gammaproteobacteria</taxon>
        <taxon>Moraxellales</taxon>
        <taxon>Moraxellaceae</taxon>
        <taxon>Moraxella</taxon>
    </lineage>
</organism>
<dbReference type="AlphaFoldDB" id="A0A1T0CPI3"/>
<dbReference type="EMBL" id="MUYU01000012">
    <property type="protein sequence ID" value="OOS24224.1"/>
    <property type="molecule type" value="Genomic_DNA"/>
</dbReference>
<evidence type="ECO:0000313" key="10">
    <source>
        <dbReference type="EMBL" id="OOS24224.1"/>
    </source>
</evidence>
<dbReference type="GO" id="GO:0008235">
    <property type="term" value="F:metalloexopeptidase activity"/>
    <property type="evidence" value="ECO:0007669"/>
    <property type="project" value="TreeGrafter"/>
</dbReference>
<keyword evidence="2" id="KW-0645">Protease</keyword>
<evidence type="ECO:0000256" key="6">
    <source>
        <dbReference type="ARBA" id="ARBA00022833"/>
    </source>
</evidence>
<dbReference type="GO" id="GO:0008234">
    <property type="term" value="F:cysteine-type peptidase activity"/>
    <property type="evidence" value="ECO:0007669"/>
    <property type="project" value="UniProtKB-KW"/>
</dbReference>
<keyword evidence="4" id="KW-0378">Hydrolase</keyword>
<dbReference type="CDD" id="cd08073">
    <property type="entry name" value="MPN_NLPC_P60"/>
    <property type="match status" value="1"/>
</dbReference>
<dbReference type="OrthoDB" id="1494599at2"/>
<dbReference type="GO" id="GO:0008270">
    <property type="term" value="F:zinc ion binding"/>
    <property type="evidence" value="ECO:0007669"/>
    <property type="project" value="TreeGrafter"/>
</dbReference>
<dbReference type="STRING" id="470453.B0680_05445"/>
<feature type="domain" description="JAB" evidence="9">
    <location>
        <begin position="5"/>
        <end position="101"/>
    </location>
</feature>
<dbReference type="Proteomes" id="UP000189800">
    <property type="component" value="Unassembled WGS sequence"/>
</dbReference>
<dbReference type="PANTHER" id="PTHR34858">
    <property type="entry name" value="CYSO-CYSTEINE PEPTIDASE"/>
    <property type="match status" value="1"/>
</dbReference>
<dbReference type="RefSeq" id="WP_078254082.1">
    <property type="nucleotide sequence ID" value="NZ_MUYU01000012.1"/>
</dbReference>
<evidence type="ECO:0000256" key="7">
    <source>
        <dbReference type="ARBA" id="ARBA00023049"/>
    </source>
</evidence>
<dbReference type="InterPro" id="IPR000064">
    <property type="entry name" value="NLP_P60_dom"/>
</dbReference>
<dbReference type="InterPro" id="IPR038765">
    <property type="entry name" value="Papain-like_cys_pep_sf"/>
</dbReference>
<dbReference type="GO" id="GO:0006508">
    <property type="term" value="P:proteolysis"/>
    <property type="evidence" value="ECO:0007669"/>
    <property type="project" value="UniProtKB-KW"/>
</dbReference>
<protein>
    <submittedName>
        <fullName evidence="10">Phage tail protein</fullName>
    </submittedName>
</protein>
<feature type="domain" description="NlpC/P60" evidence="8">
    <location>
        <begin position="128"/>
        <end position="256"/>
    </location>
</feature>
<dbReference type="Pfam" id="PF14464">
    <property type="entry name" value="Prok-JAB"/>
    <property type="match status" value="1"/>
</dbReference>
<keyword evidence="7" id="KW-0482">Metalloprotease</keyword>
<reference evidence="10 11" key="1">
    <citation type="submission" date="2017-02" db="EMBL/GenBank/DDBJ databases">
        <title>Draft genome sequence of Moraxella pluranimalium CCUG 54913T type strain.</title>
        <authorList>
            <person name="Salva-Serra F."/>
            <person name="Engstrom-Jakobsson H."/>
            <person name="Thorell K."/>
            <person name="Jaen-Luchoro D."/>
            <person name="Gonzales-Siles L."/>
            <person name="Karlsson R."/>
            <person name="Yazdan S."/>
            <person name="Boulund F."/>
            <person name="Johnning A."/>
            <person name="Engstrand L."/>
            <person name="Kristiansson E."/>
            <person name="Moore E."/>
        </authorList>
    </citation>
    <scope>NUCLEOTIDE SEQUENCE [LARGE SCALE GENOMIC DNA]</scope>
    <source>
        <strain evidence="10 11">CCUG 54913</strain>
    </source>
</reference>
<keyword evidence="5" id="KW-0788">Thiol protease</keyword>
<dbReference type="Gene3D" id="3.90.1720.10">
    <property type="entry name" value="endopeptidase domain like (from Nostoc punctiforme)"/>
    <property type="match status" value="1"/>
</dbReference>
<comment type="similarity">
    <text evidence="1">Belongs to the peptidase C40 family.</text>
</comment>
<evidence type="ECO:0000256" key="5">
    <source>
        <dbReference type="ARBA" id="ARBA00022807"/>
    </source>
</evidence>
<keyword evidence="11" id="KW-1185">Reference proteome</keyword>
<evidence type="ECO:0000256" key="2">
    <source>
        <dbReference type="ARBA" id="ARBA00022670"/>
    </source>
</evidence>
<proteinExistence type="inferred from homology"/>
<keyword evidence="3" id="KW-0479">Metal-binding</keyword>
<sequence length="263" mass="30150">MKLTKSLKNAITEHAWATYPHECCGLIVQNTFDGELDYVRMDNISPDPAHSFEIDPAEYAEFEFNFGITAIVHSHPNGSAEPSEIDRVQMGLHGVDWVIVGLGVHSDGEKYCNIKSHRPKAYQAPLIGREYYHGTQDCYSLVRDYYSRELGISLPDFERIDSWWEDANHEPLYEQNFGKAGFEQVHDLQKHDVILCRVGRTHHVNHALIYLGDGKLTSENAPKVIGNNLVLHHPHGRLSVREIYGESWQKRTAMIVRYKHEND</sequence>
<accession>A0A1T0CPI3</accession>
<dbReference type="Gene3D" id="3.40.140.10">
    <property type="entry name" value="Cytidine Deaminase, domain 2"/>
    <property type="match status" value="1"/>
</dbReference>
<dbReference type="InterPro" id="IPR051929">
    <property type="entry name" value="VirAsm_ModProt"/>
</dbReference>
<evidence type="ECO:0000259" key="8">
    <source>
        <dbReference type="Pfam" id="PF00877"/>
    </source>
</evidence>
<evidence type="ECO:0000256" key="3">
    <source>
        <dbReference type="ARBA" id="ARBA00022723"/>
    </source>
</evidence>
<evidence type="ECO:0000256" key="4">
    <source>
        <dbReference type="ARBA" id="ARBA00022801"/>
    </source>
</evidence>
<dbReference type="InterPro" id="IPR028090">
    <property type="entry name" value="JAB_dom_prok"/>
</dbReference>
<dbReference type="PANTHER" id="PTHR34858:SF1">
    <property type="entry name" value="CYSO-CYSTEINE PEPTIDASE"/>
    <property type="match status" value="1"/>
</dbReference>
<dbReference type="SUPFAM" id="SSF54001">
    <property type="entry name" value="Cysteine proteinases"/>
    <property type="match status" value="1"/>
</dbReference>
<comment type="caution">
    <text evidence="10">The sequence shown here is derived from an EMBL/GenBank/DDBJ whole genome shotgun (WGS) entry which is preliminary data.</text>
</comment>
<evidence type="ECO:0000256" key="1">
    <source>
        <dbReference type="ARBA" id="ARBA00007074"/>
    </source>
</evidence>